<dbReference type="STRING" id="526227.Mesil_0100"/>
<dbReference type="InterPro" id="IPR000644">
    <property type="entry name" value="CBS_dom"/>
</dbReference>
<proteinExistence type="predicted"/>
<evidence type="ECO:0000259" key="3">
    <source>
        <dbReference type="PROSITE" id="PS51371"/>
    </source>
</evidence>
<dbReference type="SUPFAM" id="SSF54631">
    <property type="entry name" value="CBS-domain pair"/>
    <property type="match status" value="1"/>
</dbReference>
<evidence type="ECO:0000256" key="1">
    <source>
        <dbReference type="ARBA" id="ARBA00023122"/>
    </source>
</evidence>
<gene>
    <name evidence="4" type="ordered locus">Mesil_0100</name>
</gene>
<sequence>MTATVRQLLQVKGSRVFDIHPQATVYEALERMAQHDVGALLVLEEGQLVGIFSERDYARKIILMGRASRDTPVHEVMTTDLVTVSPEATVGECMALMTQHRIRHLPVMEGGRLAGVISIGDVVKAIMTEQEFLIAQLQQYINS</sequence>
<dbReference type="Proteomes" id="UP000001916">
    <property type="component" value="Chromosome"/>
</dbReference>
<feature type="domain" description="CBS" evidence="3">
    <location>
        <begin position="77"/>
        <end position="132"/>
    </location>
</feature>
<dbReference type="eggNOG" id="COG2905">
    <property type="taxonomic scope" value="Bacteria"/>
</dbReference>
<keyword evidence="1 2" id="KW-0129">CBS domain</keyword>
<dbReference type="PANTHER" id="PTHR43080">
    <property type="entry name" value="CBS DOMAIN-CONTAINING PROTEIN CBSX3, MITOCHONDRIAL"/>
    <property type="match status" value="1"/>
</dbReference>
<dbReference type="OrthoDB" id="9802114at2"/>
<dbReference type="Gene3D" id="3.10.580.10">
    <property type="entry name" value="CBS-domain"/>
    <property type="match status" value="1"/>
</dbReference>
<evidence type="ECO:0000256" key="2">
    <source>
        <dbReference type="PROSITE-ProRule" id="PRU00703"/>
    </source>
</evidence>
<dbReference type="InterPro" id="IPR051257">
    <property type="entry name" value="Diverse_CBS-Domain"/>
</dbReference>
<evidence type="ECO:0000313" key="5">
    <source>
        <dbReference type="Proteomes" id="UP000001916"/>
    </source>
</evidence>
<name>D7BGP1_ALLS1</name>
<reference evidence="4 5" key="1">
    <citation type="journal article" date="2010" name="Stand. Genomic Sci.">
        <title>Complete genome sequence of Meiothermus silvanus type strain (VI-R2).</title>
        <authorList>
            <person name="Sikorski J."/>
            <person name="Tindall B.J."/>
            <person name="Lowry S."/>
            <person name="Lucas S."/>
            <person name="Nolan M."/>
            <person name="Copeland A."/>
            <person name="Glavina Del Rio T."/>
            <person name="Tice H."/>
            <person name="Cheng J.F."/>
            <person name="Han C."/>
            <person name="Pitluck S."/>
            <person name="Liolios K."/>
            <person name="Ivanova N."/>
            <person name="Mavromatis K."/>
            <person name="Mikhailova N."/>
            <person name="Pati A."/>
            <person name="Goodwin L."/>
            <person name="Chen A."/>
            <person name="Palaniappan K."/>
            <person name="Land M."/>
            <person name="Hauser L."/>
            <person name="Chang Y.J."/>
            <person name="Jeffries C.D."/>
            <person name="Rohde M."/>
            <person name="Goker M."/>
            <person name="Woyke T."/>
            <person name="Bristow J."/>
            <person name="Eisen J.A."/>
            <person name="Markowitz V."/>
            <person name="Hugenholtz P."/>
            <person name="Kyrpides N.C."/>
            <person name="Klenk H.P."/>
            <person name="Lapidus A."/>
        </authorList>
    </citation>
    <scope>NUCLEOTIDE SEQUENCE [LARGE SCALE GENOMIC DNA]</scope>
    <source>
        <strain evidence="5">ATCC 700542 / DSM 9946 / VI-R2</strain>
    </source>
</reference>
<accession>D7BGP1</accession>
<dbReference type="CDD" id="cd04623">
    <property type="entry name" value="CBS_pair_bac_euk"/>
    <property type="match status" value="1"/>
</dbReference>
<dbReference type="SMART" id="SM00116">
    <property type="entry name" value="CBS"/>
    <property type="match status" value="2"/>
</dbReference>
<dbReference type="InterPro" id="IPR044725">
    <property type="entry name" value="CBSX3_CBS_dom"/>
</dbReference>
<keyword evidence="5" id="KW-1185">Reference proteome</keyword>
<dbReference type="RefSeq" id="WP_013156653.1">
    <property type="nucleotide sequence ID" value="NC_014212.1"/>
</dbReference>
<dbReference type="EMBL" id="CP002042">
    <property type="protein sequence ID" value="ADH62045.1"/>
    <property type="molecule type" value="Genomic_DNA"/>
</dbReference>
<dbReference type="PROSITE" id="PS51371">
    <property type="entry name" value="CBS"/>
    <property type="match status" value="2"/>
</dbReference>
<organism evidence="4 5">
    <name type="scientific">Allomeiothermus silvanus (strain ATCC 700542 / DSM 9946 / NBRC 106475 / NCIMB 13440 / VI-R2)</name>
    <name type="common">Thermus silvanus</name>
    <dbReference type="NCBI Taxonomy" id="526227"/>
    <lineage>
        <taxon>Bacteria</taxon>
        <taxon>Thermotogati</taxon>
        <taxon>Deinococcota</taxon>
        <taxon>Deinococci</taxon>
        <taxon>Thermales</taxon>
        <taxon>Thermaceae</taxon>
        <taxon>Allomeiothermus</taxon>
    </lineage>
</organism>
<dbReference type="Pfam" id="PF00571">
    <property type="entry name" value="CBS"/>
    <property type="match status" value="2"/>
</dbReference>
<feature type="domain" description="CBS" evidence="3">
    <location>
        <begin position="10"/>
        <end position="68"/>
    </location>
</feature>
<protein>
    <submittedName>
        <fullName evidence="4">Signal transduction protein with CBS domains</fullName>
    </submittedName>
</protein>
<evidence type="ECO:0000313" key="4">
    <source>
        <dbReference type="EMBL" id="ADH62045.1"/>
    </source>
</evidence>
<dbReference type="InterPro" id="IPR046342">
    <property type="entry name" value="CBS_dom_sf"/>
</dbReference>
<dbReference type="KEGG" id="msv:Mesil_0100"/>
<dbReference type="AlphaFoldDB" id="D7BGP1"/>
<dbReference type="HOGENOM" id="CLU_040681_3_2_0"/>
<dbReference type="PANTHER" id="PTHR43080:SF2">
    <property type="entry name" value="CBS DOMAIN-CONTAINING PROTEIN"/>
    <property type="match status" value="1"/>
</dbReference>